<reference evidence="1 2" key="2">
    <citation type="journal article" date="2022" name="Mol. Ecol. Resour.">
        <title>The genomes of chicory, endive, great burdock and yacon provide insights into Asteraceae paleo-polyploidization history and plant inulin production.</title>
        <authorList>
            <person name="Fan W."/>
            <person name="Wang S."/>
            <person name="Wang H."/>
            <person name="Wang A."/>
            <person name="Jiang F."/>
            <person name="Liu H."/>
            <person name="Zhao H."/>
            <person name="Xu D."/>
            <person name="Zhang Y."/>
        </authorList>
    </citation>
    <scope>NUCLEOTIDE SEQUENCE [LARGE SCALE GENOMIC DNA]</scope>
    <source>
        <strain evidence="2">cv. Yunnan</strain>
        <tissue evidence="1">Leaves</tissue>
    </source>
</reference>
<name>A0ACB9HED1_9ASTR</name>
<accession>A0ACB9HED1</accession>
<gene>
    <name evidence="1" type="ORF">L1987_36235</name>
</gene>
<proteinExistence type="predicted"/>
<dbReference type="EMBL" id="CM042029">
    <property type="protein sequence ID" value="KAI3793615.1"/>
    <property type="molecule type" value="Genomic_DNA"/>
</dbReference>
<protein>
    <submittedName>
        <fullName evidence="1">Uncharacterized protein</fullName>
    </submittedName>
</protein>
<evidence type="ECO:0000313" key="2">
    <source>
        <dbReference type="Proteomes" id="UP001056120"/>
    </source>
</evidence>
<evidence type="ECO:0000313" key="1">
    <source>
        <dbReference type="EMBL" id="KAI3793615.1"/>
    </source>
</evidence>
<organism evidence="1 2">
    <name type="scientific">Smallanthus sonchifolius</name>
    <dbReference type="NCBI Taxonomy" id="185202"/>
    <lineage>
        <taxon>Eukaryota</taxon>
        <taxon>Viridiplantae</taxon>
        <taxon>Streptophyta</taxon>
        <taxon>Embryophyta</taxon>
        <taxon>Tracheophyta</taxon>
        <taxon>Spermatophyta</taxon>
        <taxon>Magnoliopsida</taxon>
        <taxon>eudicotyledons</taxon>
        <taxon>Gunneridae</taxon>
        <taxon>Pentapetalae</taxon>
        <taxon>asterids</taxon>
        <taxon>campanulids</taxon>
        <taxon>Asterales</taxon>
        <taxon>Asteraceae</taxon>
        <taxon>Asteroideae</taxon>
        <taxon>Heliantheae alliance</taxon>
        <taxon>Millerieae</taxon>
        <taxon>Smallanthus</taxon>
    </lineage>
</organism>
<reference evidence="2" key="1">
    <citation type="journal article" date="2022" name="Mol. Ecol. Resour.">
        <title>The genomes of chicory, endive, great burdock and yacon provide insights into Asteraceae palaeo-polyploidization history and plant inulin production.</title>
        <authorList>
            <person name="Fan W."/>
            <person name="Wang S."/>
            <person name="Wang H."/>
            <person name="Wang A."/>
            <person name="Jiang F."/>
            <person name="Liu H."/>
            <person name="Zhao H."/>
            <person name="Xu D."/>
            <person name="Zhang Y."/>
        </authorList>
    </citation>
    <scope>NUCLEOTIDE SEQUENCE [LARGE SCALE GENOMIC DNA]</scope>
    <source>
        <strain evidence="2">cv. Yunnan</strain>
    </source>
</reference>
<sequence>MSDRRTENPHAIFIPLPLQGHLIPSVHLAIKLASKGITITFINTESIHHSITNSSSEYSTTSNDLFAEARKSGLDIRYATVSDGLPVGFDRSLNHDQYMECLFHVFSAHVDEVVGNLVKRDPSVSCLIADSFHVWPLMISKKYKLVNISFWTEPALILNLYYHMDLLKKYGHYDPLIDKNDDVIDYIPGVGSIKPTDLMSYLQATNTKTVSHNIIRKALFEDAKGADIIICNTIQELEPHTISTLNQMQPFYAIGPIFPNDFTQELVSTSLWCELDCTHWLDNKPHGSVLYVSFGSYAHTSKHDLEEIACGLLQSGVDFVWALRPDLVSSSDTNVLPNGFEDQVKDHGLIVPWCNQKTVISHPSIGGFLTHCGWNSILESIWCGVPLICFPLLTDQLTNRKLVVDDWKIGINLCGRKNLVDREEVTKRVKELMMEEKSNELKIEIKKVKRTLEDALATGGSSQRNLDQFISQVKLKTNKCVCKV</sequence>
<comment type="caution">
    <text evidence="1">The sequence shown here is derived from an EMBL/GenBank/DDBJ whole genome shotgun (WGS) entry which is preliminary data.</text>
</comment>
<keyword evidence="2" id="KW-1185">Reference proteome</keyword>
<dbReference type="Proteomes" id="UP001056120">
    <property type="component" value="Linkage Group LG12"/>
</dbReference>